<organism evidence="2 3">
    <name type="scientific">Anaerotruncus colihominis</name>
    <dbReference type="NCBI Taxonomy" id="169435"/>
    <lineage>
        <taxon>Bacteria</taxon>
        <taxon>Bacillati</taxon>
        <taxon>Bacillota</taxon>
        <taxon>Clostridia</taxon>
        <taxon>Eubacteriales</taxon>
        <taxon>Oscillospiraceae</taxon>
        <taxon>Anaerotruncus</taxon>
    </lineage>
</organism>
<dbReference type="Gene3D" id="2.60.40.1240">
    <property type="match status" value="1"/>
</dbReference>
<evidence type="ECO:0000313" key="3">
    <source>
        <dbReference type="Proteomes" id="UP000446866"/>
    </source>
</evidence>
<reference evidence="2 3" key="1">
    <citation type="submission" date="2018-08" db="EMBL/GenBank/DDBJ databases">
        <title>Murine metabolic-syndrome-specific gut microbial biobank.</title>
        <authorList>
            <person name="Liu C."/>
        </authorList>
    </citation>
    <scope>NUCLEOTIDE SEQUENCE [LARGE SCALE GENOMIC DNA]</scope>
    <source>
        <strain evidence="2 3">28</strain>
    </source>
</reference>
<dbReference type="InterPro" id="IPR029050">
    <property type="entry name" value="Immunoprotect_excell_Ig-like"/>
</dbReference>
<keyword evidence="3" id="KW-1185">Reference proteome</keyword>
<protein>
    <recommendedName>
        <fullName evidence="4">DUF4352 domain-containing protein</fullName>
    </recommendedName>
</protein>
<dbReference type="AlphaFoldDB" id="A0A845QFA6"/>
<comment type="caution">
    <text evidence="2">The sequence shown here is derived from an EMBL/GenBank/DDBJ whole genome shotgun (WGS) entry which is preliminary data.</text>
</comment>
<proteinExistence type="predicted"/>
<evidence type="ECO:0000313" key="2">
    <source>
        <dbReference type="EMBL" id="NBH60189.1"/>
    </source>
</evidence>
<name>A0A845QFA6_9FIRM</name>
<keyword evidence="1" id="KW-0732">Signal</keyword>
<dbReference type="Proteomes" id="UP000446866">
    <property type="component" value="Unassembled WGS sequence"/>
</dbReference>
<gene>
    <name evidence="2" type="ORF">D0435_00670</name>
</gene>
<evidence type="ECO:0008006" key="4">
    <source>
        <dbReference type="Google" id="ProtNLM"/>
    </source>
</evidence>
<dbReference type="PROSITE" id="PS51257">
    <property type="entry name" value="PROKAR_LIPOPROTEIN"/>
    <property type="match status" value="1"/>
</dbReference>
<sequence length="326" mass="36095">MKKSLIKKLLLYLVILAGVFVFCACGDAEVTLQMGETSVISEKAEITPKNVLVTPQVYAPLTQNFSMGWEAGKDESFVVVEATVKNLAAEDMTLADICAFRLERDEETFTEQMTAAVDEGGKTLTSYPTIKAGEESTVYFVTKLEESEASAGNMIAAFAFDTDKDKASYNYRLPIDTSEPVAVYQKLELKEKVIVDGLCELTPGKLRFTTKIEPENPGYFYNYFKASNKDEKLLVLYVKVKNLSSEKKDADSFYGVRIVTEDGENYIGNVVADDENKANITSYEDIGKGKNRGTYGVASIPKAAGDGKCSLYLYAGGNYYLYEYEK</sequence>
<accession>A0A845QFA6</accession>
<dbReference type="RefSeq" id="WP_160200488.1">
    <property type="nucleotide sequence ID" value="NZ_QXWK01000001.1"/>
</dbReference>
<evidence type="ECO:0000256" key="1">
    <source>
        <dbReference type="ARBA" id="ARBA00022729"/>
    </source>
</evidence>
<dbReference type="EMBL" id="QXWK01000001">
    <property type="protein sequence ID" value="NBH60189.1"/>
    <property type="molecule type" value="Genomic_DNA"/>
</dbReference>